<dbReference type="SUPFAM" id="SSF52964">
    <property type="entry name" value="TolB, N-terminal domain"/>
    <property type="match status" value="1"/>
</dbReference>
<dbReference type="SUPFAM" id="SSF48452">
    <property type="entry name" value="TPR-like"/>
    <property type="match status" value="1"/>
</dbReference>
<dbReference type="InterPro" id="IPR019734">
    <property type="entry name" value="TPR_rpt"/>
</dbReference>
<dbReference type="Proteomes" id="UP000019140">
    <property type="component" value="Unassembled WGS sequence"/>
</dbReference>
<proteinExistence type="predicted"/>
<dbReference type="GO" id="GO:0004016">
    <property type="term" value="F:adenylate cyclase activity"/>
    <property type="evidence" value="ECO:0007669"/>
    <property type="project" value="UniProtKB-ARBA"/>
</dbReference>
<dbReference type="HOGENOM" id="CLU_019981_0_0_7"/>
<dbReference type="PANTHER" id="PTHR43081:SF19">
    <property type="entry name" value="PH-SENSITIVE ADENYLATE CYCLASE RV1264"/>
    <property type="match status" value="1"/>
</dbReference>
<feature type="repeat" description="TPR" evidence="1">
    <location>
        <begin position="530"/>
        <end position="563"/>
    </location>
</feature>
<gene>
    <name evidence="4" type="ORF">ETSY2_32920</name>
</gene>
<dbReference type="PROSITE" id="PS50125">
    <property type="entry name" value="GUANYLATE_CYCLASE_2"/>
    <property type="match status" value="1"/>
</dbReference>
<dbReference type="Pfam" id="PF00211">
    <property type="entry name" value="Guanylate_cyc"/>
    <property type="match status" value="1"/>
</dbReference>
<dbReference type="InterPro" id="IPR029787">
    <property type="entry name" value="Nucleotide_cyclase"/>
</dbReference>
<feature type="domain" description="Guanylate cyclase" evidence="3">
    <location>
        <begin position="7"/>
        <end position="121"/>
    </location>
</feature>
<dbReference type="Gene3D" id="3.30.70.1230">
    <property type="entry name" value="Nucleotide cyclase"/>
    <property type="match status" value="1"/>
</dbReference>
<dbReference type="SMART" id="SM00028">
    <property type="entry name" value="TPR"/>
    <property type="match status" value="3"/>
</dbReference>
<dbReference type="InterPro" id="IPR011990">
    <property type="entry name" value="TPR-like_helical_dom_sf"/>
</dbReference>
<comment type="caution">
    <text evidence="4">The sequence shown here is derived from an EMBL/GenBank/DDBJ whole genome shotgun (WGS) entry which is preliminary data.</text>
</comment>
<dbReference type="AlphaFoldDB" id="W4LZW2"/>
<keyword evidence="2" id="KW-1133">Transmembrane helix</keyword>
<keyword evidence="5" id="KW-1185">Reference proteome</keyword>
<keyword evidence="2" id="KW-0812">Transmembrane</keyword>
<organism evidence="4 5">
    <name type="scientific">Candidatus Entotheonella gemina</name>
    <dbReference type="NCBI Taxonomy" id="1429439"/>
    <lineage>
        <taxon>Bacteria</taxon>
        <taxon>Pseudomonadati</taxon>
        <taxon>Nitrospinota/Tectimicrobiota group</taxon>
        <taxon>Candidatus Tectimicrobiota</taxon>
        <taxon>Candidatus Entotheonellia</taxon>
        <taxon>Candidatus Entotheonellales</taxon>
        <taxon>Candidatus Entotheonellaceae</taxon>
        <taxon>Candidatus Entotheonella</taxon>
    </lineage>
</organism>
<feature type="transmembrane region" description="Helical" evidence="2">
    <location>
        <begin position="188"/>
        <end position="208"/>
    </location>
</feature>
<dbReference type="GO" id="GO:0035556">
    <property type="term" value="P:intracellular signal transduction"/>
    <property type="evidence" value="ECO:0007669"/>
    <property type="project" value="InterPro"/>
</dbReference>
<dbReference type="PATRIC" id="fig|1429439.4.peg.5571"/>
<sequence>MERKLAAIWSADVQGYSRLMGDDEEATIRTLTTYREVMSTLIDQHQGRVVDAPGDNLLAAFASVVQAVQCAVAVQRELAERNAELPPHRRMAFRIGINLGDVITDEERLYGDGVNIAARLESLAEGGGICISGTAYDQVATKLNLSYDDLGEQRVKNIRQPVRVYRVHLDTVAESASSEAPQSKTKRWWPVVAGAAVVAVSVLSLLLWRALSYSPSPTLAPASRALTTAQRDKSSIAVLPFANMGADPEQGYFADGMTDDLITDLSKLSGLFVIARHSVFTYKERSVKIAQVAEELGVRYVIEGSVRRAGETVRINAQLIDASSGGHLWAETFDRPYHDIFAVQDEVTTRIVRALQVRLTETEQLYLAHRPTANLEAYERFLQAEDVYYNRLNRNTIHQALTLYEQAVSLDPEFAEAHAGLAFVTYVVRLAMWDNIMPRVVALERSQQALERALALNPSLPQALSLKSLHSWEAHRFDEAVELGATAVANGPNHAVVRSRFARVLAHAGRHEEAAAALETTLRLEPHPSAETLFHIGRTLYLLRQYERASAFLERAQAAIPNSQATLVTLAASYAQLGRMGEAQAVLKQVKKRSPGLSLATIGAVGRCVRPSNERPIWNICSMDCDEAGSRSGRLDLCPVRSIACVAMRSRRWSWGANGLALTRRGCHFVAHSTPMANGYCIAGYATGRYLCD</sequence>
<keyword evidence="2" id="KW-0472">Membrane</keyword>
<dbReference type="CDD" id="cd07302">
    <property type="entry name" value="CHD"/>
    <property type="match status" value="1"/>
</dbReference>
<dbReference type="Gene3D" id="3.40.50.10070">
    <property type="entry name" value="TolB, N-terminal domain"/>
    <property type="match status" value="1"/>
</dbReference>
<dbReference type="SUPFAM" id="SSF55073">
    <property type="entry name" value="Nucleotide cyclase"/>
    <property type="match status" value="1"/>
</dbReference>
<evidence type="ECO:0000313" key="4">
    <source>
        <dbReference type="EMBL" id="ETX03634.1"/>
    </source>
</evidence>
<reference evidence="4 5" key="1">
    <citation type="journal article" date="2014" name="Nature">
        <title>An environmental bacterial taxon with a large and distinct metabolic repertoire.</title>
        <authorList>
            <person name="Wilson M.C."/>
            <person name="Mori T."/>
            <person name="Ruckert C."/>
            <person name="Uria A.R."/>
            <person name="Helf M.J."/>
            <person name="Takada K."/>
            <person name="Gernert C."/>
            <person name="Steffens U.A."/>
            <person name="Heycke N."/>
            <person name="Schmitt S."/>
            <person name="Rinke C."/>
            <person name="Helfrich E.J."/>
            <person name="Brachmann A.O."/>
            <person name="Gurgui C."/>
            <person name="Wakimoto T."/>
            <person name="Kracht M."/>
            <person name="Crusemann M."/>
            <person name="Hentschel U."/>
            <person name="Abe I."/>
            <person name="Matsunaga S."/>
            <person name="Kalinowski J."/>
            <person name="Takeyama H."/>
            <person name="Piel J."/>
        </authorList>
    </citation>
    <scope>NUCLEOTIDE SEQUENCE [LARGE SCALE GENOMIC DNA]</scope>
    <source>
        <strain evidence="5">TSY2</strain>
    </source>
</reference>
<dbReference type="InterPro" id="IPR050697">
    <property type="entry name" value="Adenylyl/Guanylyl_Cyclase_3/4"/>
</dbReference>
<dbReference type="Gene3D" id="1.25.40.10">
    <property type="entry name" value="Tetratricopeptide repeat domain"/>
    <property type="match status" value="1"/>
</dbReference>
<protein>
    <recommendedName>
        <fullName evidence="3">Guanylate cyclase domain-containing protein</fullName>
    </recommendedName>
</protein>
<dbReference type="GO" id="GO:0006171">
    <property type="term" value="P:cAMP biosynthetic process"/>
    <property type="evidence" value="ECO:0007669"/>
    <property type="project" value="TreeGrafter"/>
</dbReference>
<accession>W4LZW2</accession>
<evidence type="ECO:0000256" key="2">
    <source>
        <dbReference type="SAM" id="Phobius"/>
    </source>
</evidence>
<dbReference type="PANTHER" id="PTHR43081">
    <property type="entry name" value="ADENYLATE CYCLASE, TERMINAL-DIFFERENTIATION SPECIFIC-RELATED"/>
    <property type="match status" value="1"/>
</dbReference>
<dbReference type="EMBL" id="AZHX01001406">
    <property type="protein sequence ID" value="ETX03634.1"/>
    <property type="molecule type" value="Genomic_DNA"/>
</dbReference>
<dbReference type="PROSITE" id="PS50005">
    <property type="entry name" value="TPR"/>
    <property type="match status" value="1"/>
</dbReference>
<evidence type="ECO:0000256" key="1">
    <source>
        <dbReference type="PROSITE-ProRule" id="PRU00339"/>
    </source>
</evidence>
<dbReference type="Pfam" id="PF14559">
    <property type="entry name" value="TPR_19"/>
    <property type="match status" value="2"/>
</dbReference>
<evidence type="ECO:0000313" key="5">
    <source>
        <dbReference type="Proteomes" id="UP000019140"/>
    </source>
</evidence>
<dbReference type="InterPro" id="IPR001054">
    <property type="entry name" value="A/G_cyclase"/>
</dbReference>
<keyword evidence="1" id="KW-0802">TPR repeat</keyword>
<evidence type="ECO:0000259" key="3">
    <source>
        <dbReference type="PROSITE" id="PS50125"/>
    </source>
</evidence>
<name>W4LZW2_9BACT</name>